<dbReference type="GO" id="GO:0016020">
    <property type="term" value="C:membrane"/>
    <property type="evidence" value="ECO:0007669"/>
    <property type="project" value="InterPro"/>
</dbReference>
<feature type="region of interest" description="Disordered" evidence="3">
    <location>
        <begin position="221"/>
        <end position="250"/>
    </location>
</feature>
<dbReference type="PANTHER" id="PTHR30035">
    <property type="entry name" value="LIPOPROTEIN VACJ-RELATED"/>
    <property type="match status" value="1"/>
</dbReference>
<keyword evidence="5" id="KW-0449">Lipoprotein</keyword>
<feature type="signal peptide" evidence="4">
    <location>
        <begin position="1"/>
        <end position="21"/>
    </location>
</feature>
<keyword evidence="2 4" id="KW-0732">Signal</keyword>
<dbReference type="AlphaFoldDB" id="A0A840BPH0"/>
<name>A0A840BPH0_9RHOO</name>
<evidence type="ECO:0000256" key="2">
    <source>
        <dbReference type="ARBA" id="ARBA00022729"/>
    </source>
</evidence>
<dbReference type="InterPro" id="IPR007428">
    <property type="entry name" value="MlaA"/>
</dbReference>
<dbReference type="PRINTS" id="PR01805">
    <property type="entry name" value="VACJLIPOPROT"/>
</dbReference>
<dbReference type="GO" id="GO:0120010">
    <property type="term" value="P:intermembrane phospholipid transfer"/>
    <property type="evidence" value="ECO:0007669"/>
    <property type="project" value="TreeGrafter"/>
</dbReference>
<evidence type="ECO:0000256" key="3">
    <source>
        <dbReference type="SAM" id="MobiDB-lite"/>
    </source>
</evidence>
<evidence type="ECO:0000256" key="4">
    <source>
        <dbReference type="SAM" id="SignalP"/>
    </source>
</evidence>
<feature type="chain" id="PRO_5033059014" evidence="4">
    <location>
        <begin position="22"/>
        <end position="250"/>
    </location>
</feature>
<keyword evidence="6" id="KW-1185">Reference proteome</keyword>
<comment type="similarity">
    <text evidence="1">Belongs to the MlaA family.</text>
</comment>
<dbReference type="EMBL" id="JACIET010000001">
    <property type="protein sequence ID" value="MBB4012746.1"/>
    <property type="molecule type" value="Genomic_DNA"/>
</dbReference>
<dbReference type="PANTHER" id="PTHR30035:SF3">
    <property type="entry name" value="INTERMEMBRANE PHOSPHOLIPID TRANSPORT SYSTEM LIPOPROTEIN MLAA"/>
    <property type="match status" value="1"/>
</dbReference>
<organism evidence="5 6">
    <name type="scientific">Niveibacterium umoris</name>
    <dbReference type="NCBI Taxonomy" id="1193620"/>
    <lineage>
        <taxon>Bacteria</taxon>
        <taxon>Pseudomonadati</taxon>
        <taxon>Pseudomonadota</taxon>
        <taxon>Betaproteobacteria</taxon>
        <taxon>Rhodocyclales</taxon>
        <taxon>Rhodocyclaceae</taxon>
        <taxon>Niveibacterium</taxon>
    </lineage>
</organism>
<dbReference type="RefSeq" id="WP_183634526.1">
    <property type="nucleotide sequence ID" value="NZ_BAABLE010000011.1"/>
</dbReference>
<sequence>MRACLLWLSLLLGAAALPAAAQTADPAEPFNRAMYSFNDGLDKIVLKPLAKGYVAIVPMPARVGFGNFINNFRDIPNALNNLFQGKVGQAASDVGRIAINSTFGILGVIDVASEMGLERHNEDFGQTLGWWGVPSGPYLVLPLFGPSTVRDTFALPVDYATAGRHLVIESVAVRNSLTGLEFVNDRANLLDAEKALDEAALDKYVFIRNFFLQRRQSLVYDGNPPRPKDEDDVWDETNDAAPGAAEKGKK</sequence>
<comment type="caution">
    <text evidence="5">The sequence shown here is derived from an EMBL/GenBank/DDBJ whole genome shotgun (WGS) entry which is preliminary data.</text>
</comment>
<evidence type="ECO:0000256" key="1">
    <source>
        <dbReference type="ARBA" id="ARBA00010634"/>
    </source>
</evidence>
<dbReference type="Pfam" id="PF04333">
    <property type="entry name" value="MlaA"/>
    <property type="match status" value="1"/>
</dbReference>
<protein>
    <submittedName>
        <fullName evidence="5">Phospholipid-binding lipoprotein MlaA</fullName>
    </submittedName>
</protein>
<evidence type="ECO:0000313" key="5">
    <source>
        <dbReference type="EMBL" id="MBB4012746.1"/>
    </source>
</evidence>
<accession>A0A840BPH0</accession>
<proteinExistence type="inferred from homology"/>
<gene>
    <name evidence="5" type="ORF">GGR36_002054</name>
</gene>
<evidence type="ECO:0000313" key="6">
    <source>
        <dbReference type="Proteomes" id="UP000561045"/>
    </source>
</evidence>
<dbReference type="Proteomes" id="UP000561045">
    <property type="component" value="Unassembled WGS sequence"/>
</dbReference>
<reference evidence="5 6" key="1">
    <citation type="submission" date="2020-08" db="EMBL/GenBank/DDBJ databases">
        <title>Genomic Encyclopedia of Type Strains, Phase IV (KMG-IV): sequencing the most valuable type-strain genomes for metagenomic binning, comparative biology and taxonomic classification.</title>
        <authorList>
            <person name="Goeker M."/>
        </authorList>
    </citation>
    <scope>NUCLEOTIDE SEQUENCE [LARGE SCALE GENOMIC DNA]</scope>
    <source>
        <strain evidence="5 6">DSM 106739</strain>
    </source>
</reference>